<reference evidence="9 10" key="1">
    <citation type="journal article" date="2021" name="Genome Biol.">
        <title>AFLAP: assembly-free linkage analysis pipeline using k-mers from genome sequencing data.</title>
        <authorList>
            <person name="Fletcher K."/>
            <person name="Zhang L."/>
            <person name="Gil J."/>
            <person name="Han R."/>
            <person name="Cavanaugh K."/>
            <person name="Michelmore R."/>
        </authorList>
    </citation>
    <scope>NUCLEOTIDE SEQUENCE [LARGE SCALE GENOMIC DNA]</scope>
    <source>
        <strain evidence="9 10">SF5</strain>
    </source>
</reference>
<gene>
    <name evidence="9" type="ORF">CCR75_003463</name>
</gene>
<keyword evidence="2 6" id="KW-0812">Transmembrane</keyword>
<dbReference type="GO" id="GO:0016020">
    <property type="term" value="C:membrane"/>
    <property type="evidence" value="ECO:0007669"/>
    <property type="project" value="UniProtKB-SubCell"/>
</dbReference>
<sequence>MSSLSTNKTNPSSPTMEWLHDEERQPLLSPSGRSPRRNTPPHVPSRMVFEPPPLRRDAGGTSLHFTTQPSPKNVSLPIQTRATPHCYSSISSRHMPQTLTGFNRFKITEALQSVPCIAIAVLVNLMICVPFGLSFFPLNWHDMPVPHALGIQMFLLSSTICQFTFVWQSHFDGAICQMMVENVPFMHTIAVAIIQELGPKNPSVLPTILVTYACSSIVCGTLFFVLGYWKLGNLVYLFPKHIIVGAVGGIGAFVMQSGLENATGRGFNWSWVAIKGLLDLEIRWLWITAALLAILLWILTHRIKSPLFPPLYFVSIPPLFYLGLCISGVSMESAREHGWFFSRAPEMPFYTLWEQYDVSLIAWHVIPKQLGTIIGLTFFSLMHVPINIPSLCLTTNTEVDINDELVAHGISNALSGVCGTVQNYLCYSTSALYYKCGGAGRRSGLVISLLMLLFFVVGPNAVSYLPRCMAGCVMMHLGWDLLREALIDTYDQLDTLELGTVWIIAGTMTFWGMNQGLAVGALLACLTFVMQSARTPTNAPIRGSMSAATLRSHAWRLTAELNVLDRACRNIHVVQLKGHLFFGNISQLCDYVNVVLQDGGVTVGYNDKNALLPSVLGIERRPRPEIRWLVLDFTLVVGLDSSAADRLTKLKYVCRTHECTLVFAAVPAAYRKFTDHLMALFGDSADFYVALDLDSALEYCENAILRAYGSVCCEPRTPEAPEAHEHDEEGLFVLQFQRFMPDQPRAIQQRLLAYFTRQIIAKDTVLWRQGDPSDQALVLLEGALTAVVEEEAGTTENVSVGSVVGDMCFLTGEKRKTSLVATQKSVVYVLDRANFATMIAQDCYLATNKTNPSSPTMEWLHDEERQPLLSPSGRSPRRNTPPHVPSRMVFEPPPLRRDAGGTSLHFTTQPSPKNVSLPIQTRATPHCYSSISSRHMPQTLTGFNRFKITEALQSVPCIAIAVLVNLMICVPFGLSFFPLNWHDMPVPHALGIQMFLLSSTICQFTFVWQSHFDGAICQMMVENVPFMHTIAVAIIQELGPKNPSVLPTILVTYACSSIVCGTLFFVLGYWKLGNLVYLFPKHIIVGAVGGIGAFVMQSGLENATGRGFNWSWVAIKGLLDLEIRWLWITAALLAILLWILTHRIKSPLFPPLYFVSIPPLFYLGLCISGVSMESAREHGWFFSRAPEMPFYTLWEQYDVSLIAWHVIPKQLGTIIGLTFFSLMHVPINIPSLCLTTNTEVDINDELVAHGISNALSGVCGTVQNYLCYSTSALYYKCGGAGRRSGLVISLLMLLFFVVGPNAVSYLPRCMAGCVMMHLGWDLLREALIDTYDQLDTLELGTVWIIAGTMTFWGMNQGLAVGALLACLTFVMQSARTPTNAPIRGSMSAATLRSHAWRLTAELNVLDRACRNIHVVQLKGHLFFGNISQLCDYVNVVLQDGGVTVGYNDKNALLPSVLGIERRPRPEIRWLVLDFTLVVGLDSSAADRLTKLKYVCRTHECTLVFAAVPAAYRKFTDHLMALFGDSADFYVALDLDSALEYCENAILRAYGGVCCEPRTPEAPEAHEHDEEGLHVLQFQRFMPDQPRAIQQRLLAYFTRQNIAKDTVLWRQGDPSDQALVLLEGALTAVVEEEAGTTENVSVGSVVGDMCFLTGEKRKTSLVATQKSVVYVLDRANFATMIAQDCYLAFLFQGISLRYTSYRLQYVGNRIWETKCLPI</sequence>
<evidence type="ECO:0000256" key="1">
    <source>
        <dbReference type="ARBA" id="ARBA00004141"/>
    </source>
</evidence>
<dbReference type="Pfam" id="PF00916">
    <property type="entry name" value="Sulfate_transp"/>
    <property type="match status" value="2"/>
</dbReference>
<feature type="region of interest" description="Disordered" evidence="5">
    <location>
        <begin position="1"/>
        <end position="76"/>
    </location>
</feature>
<dbReference type="Gene3D" id="3.30.750.24">
    <property type="entry name" value="STAS domain"/>
    <property type="match status" value="2"/>
</dbReference>
<dbReference type="Gene3D" id="2.60.120.10">
    <property type="entry name" value="Jelly Rolls"/>
    <property type="match status" value="2"/>
</dbReference>
<evidence type="ECO:0000259" key="7">
    <source>
        <dbReference type="PROSITE" id="PS50042"/>
    </source>
</evidence>
<feature type="domain" description="STAS" evidence="8">
    <location>
        <begin position="1411"/>
        <end position="1541"/>
    </location>
</feature>
<feature type="transmembrane region" description="Helical" evidence="6">
    <location>
        <begin position="311"/>
        <end position="331"/>
    </location>
</feature>
<evidence type="ECO:0000313" key="10">
    <source>
        <dbReference type="Proteomes" id="UP000294530"/>
    </source>
</evidence>
<feature type="transmembrane region" description="Helical" evidence="6">
    <location>
        <begin position="1202"/>
        <end position="1222"/>
    </location>
</feature>
<dbReference type="InterPro" id="IPR014710">
    <property type="entry name" value="RmlC-like_jellyroll"/>
</dbReference>
<comment type="caution">
    <text evidence="9">The sequence shown here is derived from an EMBL/GenBank/DDBJ whole genome shotgun (WGS) entry which is preliminary data.</text>
</comment>
<evidence type="ECO:0008006" key="11">
    <source>
        <dbReference type="Google" id="ProtNLM"/>
    </source>
</evidence>
<dbReference type="RefSeq" id="XP_067817484.1">
    <property type="nucleotide sequence ID" value="XM_067961557.1"/>
</dbReference>
<keyword evidence="3 6" id="KW-1133">Transmembrane helix</keyword>
<feature type="compositionally biased region" description="Polar residues" evidence="5">
    <location>
        <begin position="63"/>
        <end position="76"/>
    </location>
</feature>
<dbReference type="InterPro" id="IPR000595">
    <property type="entry name" value="cNMP-bd_dom"/>
</dbReference>
<dbReference type="CDD" id="cd00038">
    <property type="entry name" value="CAP_ED"/>
    <property type="match status" value="2"/>
</dbReference>
<feature type="transmembrane region" description="Helical" evidence="6">
    <location>
        <begin position="114"/>
        <end position="136"/>
    </location>
</feature>
<feature type="region of interest" description="Disordered" evidence="5">
    <location>
        <begin position="867"/>
        <end position="894"/>
    </location>
</feature>
<evidence type="ECO:0000313" key="9">
    <source>
        <dbReference type="EMBL" id="TDH67985.1"/>
    </source>
</evidence>
<protein>
    <recommendedName>
        <fullName evidence="11">Sulfate Permease (SulP) Family</fullName>
    </recommendedName>
</protein>
<dbReference type="InterPro" id="IPR002645">
    <property type="entry name" value="STAS_dom"/>
</dbReference>
<organism evidence="9 10">
    <name type="scientific">Bremia lactucae</name>
    <name type="common">Lettuce downy mildew</name>
    <dbReference type="NCBI Taxonomy" id="4779"/>
    <lineage>
        <taxon>Eukaryota</taxon>
        <taxon>Sar</taxon>
        <taxon>Stramenopiles</taxon>
        <taxon>Oomycota</taxon>
        <taxon>Peronosporomycetes</taxon>
        <taxon>Peronosporales</taxon>
        <taxon>Peronosporaceae</taxon>
        <taxon>Bremia</taxon>
    </lineage>
</organism>
<comment type="subcellular location">
    <subcellularLocation>
        <location evidence="1">Membrane</location>
        <topology evidence="1">Multi-pass membrane protein</topology>
    </subcellularLocation>
</comment>
<feature type="domain" description="Cyclic nucleotide-binding" evidence="7">
    <location>
        <begin position="1580"/>
        <end position="1680"/>
    </location>
</feature>
<evidence type="ECO:0000256" key="6">
    <source>
        <dbReference type="SAM" id="Phobius"/>
    </source>
</evidence>
<dbReference type="InterPro" id="IPR036513">
    <property type="entry name" value="STAS_dom_sf"/>
</dbReference>
<feature type="transmembrane region" description="Helical" evidence="6">
    <location>
        <begin position="361"/>
        <end position="381"/>
    </location>
</feature>
<evidence type="ECO:0000256" key="3">
    <source>
        <dbReference type="ARBA" id="ARBA00022989"/>
    </source>
</evidence>
<dbReference type="InterPro" id="IPR018490">
    <property type="entry name" value="cNMP-bd_dom_sf"/>
</dbReference>
<dbReference type="Proteomes" id="UP000294530">
    <property type="component" value="Unassembled WGS sequence"/>
</dbReference>
<dbReference type="EMBL" id="SHOA02000013">
    <property type="protein sequence ID" value="TDH67985.1"/>
    <property type="molecule type" value="Genomic_DNA"/>
</dbReference>
<feature type="domain" description="STAS" evidence="8">
    <location>
        <begin position="570"/>
        <end position="700"/>
    </location>
</feature>
<proteinExistence type="predicted"/>
<feature type="transmembrane region" description="Helical" evidence="6">
    <location>
        <begin position="445"/>
        <end position="465"/>
    </location>
</feature>
<dbReference type="GeneID" id="94347228"/>
<evidence type="ECO:0000256" key="4">
    <source>
        <dbReference type="ARBA" id="ARBA00023136"/>
    </source>
</evidence>
<feature type="transmembrane region" description="Helical" evidence="6">
    <location>
        <begin position="282"/>
        <end position="299"/>
    </location>
</feature>
<dbReference type="SMART" id="SM00100">
    <property type="entry name" value="cNMP"/>
    <property type="match status" value="2"/>
</dbReference>
<feature type="transmembrane region" description="Helical" evidence="6">
    <location>
        <begin position="501"/>
        <end position="529"/>
    </location>
</feature>
<evidence type="ECO:0000256" key="5">
    <source>
        <dbReference type="SAM" id="MobiDB-lite"/>
    </source>
</evidence>
<feature type="transmembrane region" description="Helical" evidence="6">
    <location>
        <begin position="1045"/>
        <end position="1070"/>
    </location>
</feature>
<feature type="transmembrane region" description="Helical" evidence="6">
    <location>
        <begin position="1082"/>
        <end position="1100"/>
    </location>
</feature>
<keyword evidence="4 6" id="KW-0472">Membrane</keyword>
<feature type="transmembrane region" description="Helical" evidence="6">
    <location>
        <begin position="1123"/>
        <end position="1140"/>
    </location>
</feature>
<evidence type="ECO:0000259" key="8">
    <source>
        <dbReference type="PROSITE" id="PS50801"/>
    </source>
</evidence>
<dbReference type="PANTHER" id="PTHR43310:SF4">
    <property type="entry name" value="AFR304WP"/>
    <property type="match status" value="1"/>
</dbReference>
<dbReference type="PROSITE" id="PS50801">
    <property type="entry name" value="STAS"/>
    <property type="match status" value="2"/>
</dbReference>
<dbReference type="Pfam" id="PF01740">
    <property type="entry name" value="STAS"/>
    <property type="match status" value="2"/>
</dbReference>
<dbReference type="CDD" id="cd07042">
    <property type="entry name" value="STAS_SulP_like_sulfate_transporter"/>
    <property type="match status" value="2"/>
</dbReference>
<feature type="transmembrane region" description="Helical" evidence="6">
    <location>
        <begin position="1152"/>
        <end position="1172"/>
    </location>
</feature>
<feature type="transmembrane region" description="Helical" evidence="6">
    <location>
        <begin position="204"/>
        <end position="229"/>
    </location>
</feature>
<dbReference type="KEGG" id="blac:94347228"/>
<dbReference type="Pfam" id="PF00027">
    <property type="entry name" value="cNMP_binding"/>
    <property type="match status" value="2"/>
</dbReference>
<dbReference type="SUPFAM" id="SSF52091">
    <property type="entry name" value="SpoIIaa-like"/>
    <property type="match status" value="2"/>
</dbReference>
<dbReference type="InterPro" id="IPR052706">
    <property type="entry name" value="Membrane-Transporter-like"/>
</dbReference>
<dbReference type="PROSITE" id="PS50042">
    <property type="entry name" value="CNMP_BINDING_3"/>
    <property type="match status" value="2"/>
</dbReference>
<feature type="compositionally biased region" description="Polar residues" evidence="5">
    <location>
        <begin position="1"/>
        <end position="15"/>
    </location>
</feature>
<evidence type="ECO:0000256" key="2">
    <source>
        <dbReference type="ARBA" id="ARBA00022692"/>
    </source>
</evidence>
<feature type="domain" description="Cyclic nucleotide-binding" evidence="7">
    <location>
        <begin position="739"/>
        <end position="839"/>
    </location>
</feature>
<dbReference type="SUPFAM" id="SSF51206">
    <property type="entry name" value="cAMP-binding domain-like"/>
    <property type="match status" value="2"/>
</dbReference>
<dbReference type="OrthoDB" id="409725at2759"/>
<feature type="transmembrane region" description="Helical" evidence="6">
    <location>
        <begin position="1286"/>
        <end position="1306"/>
    </location>
</feature>
<accession>A0A976FJJ4</accession>
<feature type="transmembrane region" description="Helical" evidence="6">
    <location>
        <begin position="955"/>
        <end position="977"/>
    </location>
</feature>
<feature type="transmembrane region" description="Helical" evidence="6">
    <location>
        <begin position="241"/>
        <end position="259"/>
    </location>
</feature>
<name>A0A976FJJ4_BRELC</name>
<dbReference type="InterPro" id="IPR011547">
    <property type="entry name" value="SLC26A/SulP_dom"/>
</dbReference>
<dbReference type="PANTHER" id="PTHR43310">
    <property type="entry name" value="SULFATE TRANSPORTER YBAR-RELATED"/>
    <property type="match status" value="1"/>
</dbReference>
<keyword evidence="10" id="KW-1185">Reference proteome</keyword>